<protein>
    <submittedName>
        <fullName evidence="2">Uncharacterized protein</fullName>
    </submittedName>
</protein>
<feature type="region of interest" description="Disordered" evidence="1">
    <location>
        <begin position="138"/>
        <end position="206"/>
    </location>
</feature>
<evidence type="ECO:0000313" key="3">
    <source>
        <dbReference type="Proteomes" id="UP001522868"/>
    </source>
</evidence>
<dbReference type="RefSeq" id="WP_248635535.1">
    <property type="nucleotide sequence ID" value="NZ_JALPTH010000020.1"/>
</dbReference>
<sequence>MEIIAHEPEERPPGRQWAVRLDSAGRGTAAVVVVCGHPSCPPQRLPSAAEGRRAAAEHLAAHLRSGGVPRPRAACVCRSEECRTHTAAGPRPRVGEGAWRCGGPVVLAVLTDRAGRLWRAIECCARCAAATPGARVAATAPNTPATRERATGAGDGERPGTGAPAFGPRFSHPQGAGPGPAVALPSPRRAVRAERPRPGGRIGQRTVPLDLHPAELREELIDLGRQYREYQQRTEPDLALLAGLHRRKAAAFAHWAEVTRDGGLRLEAERAEQAAATTLCQHRHRTGQADGDESGVQRLLSAPGQWRYARDVLDHVAEHPPLPGAEARLVALVLTLRTALTGVGNLVGQDLTALPLTDPERLVEELTGCGWLTLPGSAAELLASRPETPTRITVPSLMPRGDDPGPFAFGRKTRPKLSGWAQRVIGDKKLRKAKTAAEVRLLALTLATWSEADGRLGPKGGGLDTGRLADRCATAPEGLPELVERLTAADWLAEAATADGRLTGRLTERVLPLSCPPY</sequence>
<keyword evidence="3" id="KW-1185">Reference proteome</keyword>
<gene>
    <name evidence="2" type="ORF">M1O15_20490</name>
</gene>
<evidence type="ECO:0000256" key="1">
    <source>
        <dbReference type="SAM" id="MobiDB-lite"/>
    </source>
</evidence>
<comment type="caution">
    <text evidence="2">The sequence shown here is derived from an EMBL/GenBank/DDBJ whole genome shotgun (WGS) entry which is preliminary data.</text>
</comment>
<evidence type="ECO:0000313" key="2">
    <source>
        <dbReference type="EMBL" id="MCK8679728.1"/>
    </source>
</evidence>
<reference evidence="2 3" key="1">
    <citation type="submission" date="2022-04" db="EMBL/GenBank/DDBJ databases">
        <title>Streptomyces sp. nov. LCR6-01 isolated from Lichen of Dirinaria sp.</title>
        <authorList>
            <person name="Kanchanasin P."/>
            <person name="Tanasupawat S."/>
            <person name="Phongsopitanun W."/>
        </authorList>
    </citation>
    <scope>NUCLEOTIDE SEQUENCE [LARGE SCALE GENOMIC DNA]</scope>
    <source>
        <strain evidence="2 3">LCR6-01</strain>
    </source>
</reference>
<feature type="compositionally biased region" description="Basic and acidic residues" evidence="1">
    <location>
        <begin position="146"/>
        <end position="158"/>
    </location>
</feature>
<accession>A0ABT0IEH3</accession>
<organism evidence="2 3">
    <name type="scientific">Streptomyces lichenis</name>
    <dbReference type="NCBI Taxonomy" id="2306967"/>
    <lineage>
        <taxon>Bacteria</taxon>
        <taxon>Bacillati</taxon>
        <taxon>Actinomycetota</taxon>
        <taxon>Actinomycetes</taxon>
        <taxon>Kitasatosporales</taxon>
        <taxon>Streptomycetaceae</taxon>
        <taxon>Streptomyces</taxon>
    </lineage>
</organism>
<name>A0ABT0IEH3_9ACTN</name>
<dbReference type="EMBL" id="JALPTH010000020">
    <property type="protein sequence ID" value="MCK8679728.1"/>
    <property type="molecule type" value="Genomic_DNA"/>
</dbReference>
<proteinExistence type="predicted"/>
<dbReference type="Proteomes" id="UP001522868">
    <property type="component" value="Unassembled WGS sequence"/>
</dbReference>